<protein>
    <recommendedName>
        <fullName evidence="3">Reverse transcriptase Ty1/copia-type domain-containing protein</fullName>
    </recommendedName>
</protein>
<proteinExistence type="predicted"/>
<organism evidence="4 5">
    <name type="scientific">Punica granatum</name>
    <name type="common">Pomegranate</name>
    <dbReference type="NCBI Taxonomy" id="22663"/>
    <lineage>
        <taxon>Eukaryota</taxon>
        <taxon>Viridiplantae</taxon>
        <taxon>Streptophyta</taxon>
        <taxon>Embryophyta</taxon>
        <taxon>Tracheophyta</taxon>
        <taxon>Spermatophyta</taxon>
        <taxon>Magnoliopsida</taxon>
        <taxon>eudicotyledons</taxon>
        <taxon>Gunneridae</taxon>
        <taxon>Pentapetalae</taxon>
        <taxon>rosids</taxon>
        <taxon>malvids</taxon>
        <taxon>Myrtales</taxon>
        <taxon>Lythraceae</taxon>
        <taxon>Punica</taxon>
    </lineage>
</organism>
<evidence type="ECO:0000313" key="4">
    <source>
        <dbReference type="EMBL" id="PKI54957.1"/>
    </source>
</evidence>
<dbReference type="STRING" id="22663.A0A2I0JFD5"/>
<feature type="compositionally biased region" description="Polar residues" evidence="1">
    <location>
        <begin position="236"/>
        <end position="251"/>
    </location>
</feature>
<keyword evidence="2" id="KW-1133">Transmembrane helix</keyword>
<name>A0A2I0JFD5_PUNGR</name>
<dbReference type="AlphaFoldDB" id="A0A2I0JFD5"/>
<evidence type="ECO:0000256" key="1">
    <source>
        <dbReference type="SAM" id="MobiDB-lite"/>
    </source>
</evidence>
<dbReference type="EMBL" id="PGOL01001733">
    <property type="protein sequence ID" value="PKI54957.1"/>
    <property type="molecule type" value="Genomic_DNA"/>
</dbReference>
<feature type="region of interest" description="Disordered" evidence="1">
    <location>
        <begin position="209"/>
        <end position="265"/>
    </location>
</feature>
<keyword evidence="5" id="KW-1185">Reference proteome</keyword>
<keyword evidence="2" id="KW-0812">Transmembrane</keyword>
<evidence type="ECO:0000256" key="2">
    <source>
        <dbReference type="SAM" id="Phobius"/>
    </source>
</evidence>
<evidence type="ECO:0000259" key="3">
    <source>
        <dbReference type="Pfam" id="PF07727"/>
    </source>
</evidence>
<dbReference type="InterPro" id="IPR013103">
    <property type="entry name" value="RVT_2"/>
</dbReference>
<comment type="caution">
    <text evidence="4">The sequence shown here is derived from an EMBL/GenBank/DDBJ whole genome shotgun (WGS) entry which is preliminary data.</text>
</comment>
<keyword evidence="2" id="KW-0472">Membrane</keyword>
<feature type="compositionally biased region" description="Polar residues" evidence="1">
    <location>
        <begin position="219"/>
        <end position="228"/>
    </location>
</feature>
<dbReference type="Pfam" id="PF07727">
    <property type="entry name" value="RVT_2"/>
    <property type="match status" value="1"/>
</dbReference>
<dbReference type="Proteomes" id="UP000233551">
    <property type="component" value="Unassembled WGS sequence"/>
</dbReference>
<accession>A0A2I0JFD5</accession>
<gene>
    <name evidence="4" type="ORF">CRG98_024629</name>
</gene>
<dbReference type="PANTHER" id="PTHR47481:SF31">
    <property type="entry name" value="OS01G0873500 PROTEIN"/>
    <property type="match status" value="1"/>
</dbReference>
<feature type="transmembrane region" description="Helical" evidence="2">
    <location>
        <begin position="469"/>
        <end position="493"/>
    </location>
</feature>
<dbReference type="PANTHER" id="PTHR47481">
    <property type="match status" value="1"/>
</dbReference>
<dbReference type="Pfam" id="PF14223">
    <property type="entry name" value="Retrotran_gag_2"/>
    <property type="match status" value="1"/>
</dbReference>
<feature type="domain" description="Reverse transcriptase Ty1/copia-type" evidence="3">
    <location>
        <begin position="408"/>
        <end position="458"/>
    </location>
</feature>
<sequence>MADSTSILHLPSSIPTVQVKLNGQNYMLWKGIMSPLLETYGLFSYAEGRISEPSKTITGPDGSVSQNPEYQQWVSRDRFALTCIMLAVTEDINVTILFAKTSHKAWHSLATAFLSQTAAQEDLLEQQWRDLRKGSLSILRFINEVKGKALNFAQIRKPKTPAEINRRIYTGLGPEWEPFILAKSDTMITMSLNELTSLLMGPDERSTYAGIRGPGRLSRSGQQFNSTHSTRDPRHSQSGSFSQPTAFQSFGPSRPGPFRAQSNLTSPYSPASSSVLCQNCNKPGHIAPFCQFSYFSNVQTNLAEASSQGIHDLDWYMDSGATHHVTSDLANLNIHDETPHSDHIYVGDVELGRLSSSSATATGTFSSHINNSFPASSETTHIPVPPNVLHSLPSTSTTLTDAALEIVVGCKWVYRIKQKADETTDRYKARFVAKGFNQREGVDYEETFSPAWKPEVRLYKTLPYSLQALFWHFMVTLMLTGLGIPMIGGLLAASLSSLGIIRFLGARRNNARWLAPAPSLNIKA</sequence>
<evidence type="ECO:0000313" key="5">
    <source>
        <dbReference type="Proteomes" id="UP000233551"/>
    </source>
</evidence>
<reference evidence="4 5" key="1">
    <citation type="submission" date="2017-11" db="EMBL/GenBank/DDBJ databases">
        <title>De-novo sequencing of pomegranate (Punica granatum L.) genome.</title>
        <authorList>
            <person name="Akparov Z."/>
            <person name="Amiraslanov A."/>
            <person name="Hajiyeva S."/>
            <person name="Abbasov M."/>
            <person name="Kaur K."/>
            <person name="Hamwieh A."/>
            <person name="Solovyev V."/>
            <person name="Salamov A."/>
            <person name="Braich B."/>
            <person name="Kosarev P."/>
            <person name="Mahmoud A."/>
            <person name="Hajiyev E."/>
            <person name="Babayeva S."/>
            <person name="Izzatullayeva V."/>
            <person name="Mammadov A."/>
            <person name="Mammadov A."/>
            <person name="Sharifova S."/>
            <person name="Ojaghi J."/>
            <person name="Eynullazada K."/>
            <person name="Bayramov B."/>
            <person name="Abdulazimova A."/>
            <person name="Shahmuradov I."/>
        </authorList>
    </citation>
    <scope>NUCLEOTIDE SEQUENCE [LARGE SCALE GENOMIC DNA]</scope>
    <source>
        <strain evidence="5">cv. AG2017</strain>
        <tissue evidence="4">Leaf</tissue>
    </source>
</reference>